<sequence>MLLQSPIMLDSLASSIHGGGLSRLRRVVNIYVDRFYNCDHPEQDIIQSLREWRYPIDTTAGLLTAVQLQHTSVLEEQGEHASIFCCSTAGISNAARAGAERTTFAAYKPGTINTILAINGRLTQSAMVNAMITAVEAKAAALADLDVRDPDNGRVATGTTTDAIILCVSQNKDYPVEHHYAGTATDLGAAIGRTVYGTVTEGLLAAWKERKA</sequence>
<dbReference type="PANTHER" id="PTHR35336:SF5">
    <property type="entry name" value="ADENOSYLCOBINAMIDE AMIDOHYDROLASE"/>
    <property type="match status" value="1"/>
</dbReference>
<keyword evidence="2" id="KW-1185">Reference proteome</keyword>
<dbReference type="Proteomes" id="UP000019364">
    <property type="component" value="Unassembled WGS sequence"/>
</dbReference>
<dbReference type="InterPro" id="IPR002808">
    <property type="entry name" value="AdoCbi_amidolase"/>
</dbReference>
<reference evidence="1 2" key="1">
    <citation type="journal article" date="2014" name="Genome Announc.">
        <title>Draft Genome Sequence of Paenibacillus pini JCM 16418T, Isolated from the Rhizosphere of Pine Tree.</title>
        <authorList>
            <person name="Yuki M."/>
            <person name="Oshima K."/>
            <person name="Suda W."/>
            <person name="Oshida Y."/>
            <person name="Kitamura K."/>
            <person name="Iida Y."/>
            <person name="Hattori M."/>
            <person name="Ohkuma M."/>
        </authorList>
    </citation>
    <scope>NUCLEOTIDE SEQUENCE [LARGE SCALE GENOMIC DNA]</scope>
    <source>
        <strain evidence="1 2">JCM 16418</strain>
    </source>
</reference>
<dbReference type="EMBL" id="BAVZ01000001">
    <property type="protein sequence ID" value="GAF06083.1"/>
    <property type="molecule type" value="Genomic_DNA"/>
</dbReference>
<dbReference type="eggNOG" id="COG1865">
    <property type="taxonomic scope" value="Bacteria"/>
</dbReference>
<evidence type="ECO:0000313" key="1">
    <source>
        <dbReference type="EMBL" id="GAF06083.1"/>
    </source>
</evidence>
<dbReference type="STRING" id="1236976.JCM16418_25"/>
<protein>
    <recommendedName>
        <fullName evidence="3">Adenosylcobinamide amidohydrolase</fullName>
    </recommendedName>
</protein>
<gene>
    <name evidence="1" type="ORF">JCM16418_25</name>
</gene>
<comment type="caution">
    <text evidence="1">The sequence shown here is derived from an EMBL/GenBank/DDBJ whole genome shotgun (WGS) entry which is preliminary data.</text>
</comment>
<evidence type="ECO:0000313" key="2">
    <source>
        <dbReference type="Proteomes" id="UP000019364"/>
    </source>
</evidence>
<organism evidence="1 2">
    <name type="scientific">Paenibacillus pini JCM 16418</name>
    <dbReference type="NCBI Taxonomy" id="1236976"/>
    <lineage>
        <taxon>Bacteria</taxon>
        <taxon>Bacillati</taxon>
        <taxon>Bacillota</taxon>
        <taxon>Bacilli</taxon>
        <taxon>Bacillales</taxon>
        <taxon>Paenibacillaceae</taxon>
        <taxon>Paenibacillus</taxon>
    </lineage>
</organism>
<name>W7YF33_9BACL</name>
<proteinExistence type="predicted"/>
<accession>W7YF33</accession>
<dbReference type="Pfam" id="PF01955">
    <property type="entry name" value="CbiZ"/>
    <property type="match status" value="1"/>
</dbReference>
<evidence type="ECO:0008006" key="3">
    <source>
        <dbReference type="Google" id="ProtNLM"/>
    </source>
</evidence>
<dbReference type="PANTHER" id="PTHR35336">
    <property type="entry name" value="ADENOSYLCOBINAMIDE AMIDOHYDROLASE"/>
    <property type="match status" value="1"/>
</dbReference>
<dbReference type="AlphaFoldDB" id="W7YF33"/>
<dbReference type="InterPro" id="IPR052209">
    <property type="entry name" value="CbiZ"/>
</dbReference>